<organism evidence="7 8">
    <name type="scientific">Rheinheimera riviphila</name>
    <dbReference type="NCBI Taxonomy" id="1834037"/>
    <lineage>
        <taxon>Bacteria</taxon>
        <taxon>Pseudomonadati</taxon>
        <taxon>Pseudomonadota</taxon>
        <taxon>Gammaproteobacteria</taxon>
        <taxon>Chromatiales</taxon>
        <taxon>Chromatiaceae</taxon>
        <taxon>Rheinheimera</taxon>
    </lineage>
</organism>
<dbReference type="RefSeq" id="WP_127698830.1">
    <property type="nucleotide sequence ID" value="NZ_SACS01000008.1"/>
</dbReference>
<evidence type="ECO:0000256" key="4">
    <source>
        <dbReference type="PROSITE-ProRule" id="PRU00284"/>
    </source>
</evidence>
<dbReference type="OrthoDB" id="9806704at2"/>
<keyword evidence="5" id="KW-0812">Transmembrane</keyword>
<dbReference type="InterPro" id="IPR004089">
    <property type="entry name" value="MCPsignal_dom"/>
</dbReference>
<evidence type="ECO:0000313" key="8">
    <source>
        <dbReference type="Proteomes" id="UP000283077"/>
    </source>
</evidence>
<accession>A0A437QT53</accession>
<protein>
    <submittedName>
        <fullName evidence="7">Methyl-accepting chemotaxis protein</fullName>
    </submittedName>
</protein>
<dbReference type="SUPFAM" id="SSF58104">
    <property type="entry name" value="Methyl-accepting chemotaxis protein (MCP) signaling domain"/>
    <property type="match status" value="1"/>
</dbReference>
<evidence type="ECO:0000256" key="1">
    <source>
        <dbReference type="ARBA" id="ARBA00004370"/>
    </source>
</evidence>
<dbReference type="Gene3D" id="1.10.287.950">
    <property type="entry name" value="Methyl-accepting chemotaxis protein"/>
    <property type="match status" value="1"/>
</dbReference>
<proteinExistence type="inferred from homology"/>
<feature type="transmembrane region" description="Helical" evidence="5">
    <location>
        <begin position="296"/>
        <end position="323"/>
    </location>
</feature>
<dbReference type="EMBL" id="SACS01000008">
    <property type="protein sequence ID" value="RVU37676.1"/>
    <property type="molecule type" value="Genomic_DNA"/>
</dbReference>
<gene>
    <name evidence="7" type="ORF">EOE67_09375</name>
</gene>
<reference evidence="7 8" key="1">
    <citation type="submission" date="2019-01" db="EMBL/GenBank/DDBJ databases">
        <authorList>
            <person name="Chen W.-M."/>
        </authorList>
    </citation>
    <scope>NUCLEOTIDE SEQUENCE [LARGE SCALE GENOMIC DNA]</scope>
    <source>
        <strain evidence="7 8">KYPC3</strain>
    </source>
</reference>
<comment type="caution">
    <text evidence="7">The sequence shown here is derived from an EMBL/GenBank/DDBJ whole genome shotgun (WGS) entry which is preliminary data.</text>
</comment>
<dbReference type="SMART" id="SM00283">
    <property type="entry name" value="MA"/>
    <property type="match status" value="1"/>
</dbReference>
<dbReference type="FunFam" id="1.10.287.950:FF:000001">
    <property type="entry name" value="Methyl-accepting chemotaxis sensory transducer"/>
    <property type="match status" value="1"/>
</dbReference>
<comment type="subcellular location">
    <subcellularLocation>
        <location evidence="1">Membrane</location>
    </subcellularLocation>
</comment>
<evidence type="ECO:0000313" key="7">
    <source>
        <dbReference type="EMBL" id="RVU37676.1"/>
    </source>
</evidence>
<name>A0A437QT53_9GAMM</name>
<evidence type="ECO:0000256" key="5">
    <source>
        <dbReference type="SAM" id="Phobius"/>
    </source>
</evidence>
<feature type="domain" description="Methyl-accepting transducer" evidence="6">
    <location>
        <begin position="378"/>
        <end position="614"/>
    </location>
</feature>
<dbReference type="PANTHER" id="PTHR32089:SF70">
    <property type="entry name" value="ENERGY TAXIS MODULATING METHYL ACCEPTING SENSORY TRANSDUCER"/>
    <property type="match status" value="1"/>
</dbReference>
<evidence type="ECO:0000259" key="6">
    <source>
        <dbReference type="PROSITE" id="PS50111"/>
    </source>
</evidence>
<keyword evidence="5" id="KW-1133">Transmembrane helix</keyword>
<keyword evidence="2 4" id="KW-0807">Transducer</keyword>
<dbReference type="Proteomes" id="UP000283077">
    <property type="component" value="Unassembled WGS sequence"/>
</dbReference>
<keyword evidence="8" id="KW-1185">Reference proteome</keyword>
<dbReference type="GO" id="GO:0007165">
    <property type="term" value="P:signal transduction"/>
    <property type="evidence" value="ECO:0007669"/>
    <property type="project" value="UniProtKB-KW"/>
</dbReference>
<dbReference type="GO" id="GO:0016020">
    <property type="term" value="C:membrane"/>
    <property type="evidence" value="ECO:0007669"/>
    <property type="project" value="UniProtKB-SubCell"/>
</dbReference>
<dbReference type="PROSITE" id="PS50111">
    <property type="entry name" value="CHEMOTAXIS_TRANSDUC_2"/>
    <property type="match status" value="1"/>
</dbReference>
<sequence>MRFTQKIKLISLLTALIPLVIATLCVTLLARAELFAQAEAKLVAVREIKQRQINALFSDFAAGLGAVHAVVDSQFDPAQPQALHEALLPISQQLGFYDIFIINPAGTVLYSVAKEADFQSNLINGPYASSGLAKLFQRVKGKGQQVLIEDFAPYAPSNGQAAAFMARELSSNGESWVVAVQLSIDRINSVMQVREGMGKSGETYLVGPDQRMRSDSFLDPQKRTVLASFAGSVQQNGVVTASSEAALQGEAGLLYIDDYNGNPVVSAYSALDIFGLHWALLAEIDVAEVAAPATRMLWIGLGIIIAAIVLALLAARVVSFYVLSPLGGEPADMVDMTSRIADGDLTMSLSGASQTSLMGWLSKMQQQLRRLIGQLVGVGQALEMAAAQNSSALTQADGSLQIQARETEMLATAIEEMSYAAAEIGSNTVLASDEVSASQAAAAKLTQTIGHVSASLEQTLAAFAQMRQQVGRLDEDSQQIASVVAVITSIADQTNLLALNAAIEAARAGEQGRGFAVVADEVRQLAGKVQLATRDIASVIQGLLQLSNSLNSSSAGCEAIANDTKTEAQSMQQQVDDIDGRLQQLKQLMAQTATAAEEQTSVSATLAKGISSLSAAAEENSTAISEVASSTRGLLGLATELGTAVGQFKV</sequence>
<dbReference type="PANTHER" id="PTHR32089">
    <property type="entry name" value="METHYL-ACCEPTING CHEMOTAXIS PROTEIN MCPB"/>
    <property type="match status" value="1"/>
</dbReference>
<dbReference type="Pfam" id="PF00015">
    <property type="entry name" value="MCPsignal"/>
    <property type="match status" value="1"/>
</dbReference>
<dbReference type="GO" id="GO:0006935">
    <property type="term" value="P:chemotaxis"/>
    <property type="evidence" value="ECO:0007669"/>
    <property type="project" value="UniProtKB-ARBA"/>
</dbReference>
<evidence type="ECO:0000256" key="3">
    <source>
        <dbReference type="ARBA" id="ARBA00029447"/>
    </source>
</evidence>
<comment type="similarity">
    <text evidence="3">Belongs to the methyl-accepting chemotaxis (MCP) protein family.</text>
</comment>
<keyword evidence="5" id="KW-0472">Membrane</keyword>
<dbReference type="AlphaFoldDB" id="A0A437QT53"/>
<evidence type="ECO:0000256" key="2">
    <source>
        <dbReference type="ARBA" id="ARBA00023224"/>
    </source>
</evidence>